<accession>A0ACB9TM26</accession>
<evidence type="ECO:0000313" key="1">
    <source>
        <dbReference type="EMBL" id="KAI4467840.1"/>
    </source>
</evidence>
<comment type="caution">
    <text evidence="1">The sequence shown here is derived from an EMBL/GenBank/DDBJ whole genome shotgun (WGS) entry which is preliminary data.</text>
</comment>
<evidence type="ECO:0000313" key="2">
    <source>
        <dbReference type="Proteomes" id="UP001056778"/>
    </source>
</evidence>
<name>A0ACB9TM26_HOLOL</name>
<organism evidence="1 2">
    <name type="scientific">Holotrichia oblita</name>
    <name type="common">Chafer beetle</name>
    <dbReference type="NCBI Taxonomy" id="644536"/>
    <lineage>
        <taxon>Eukaryota</taxon>
        <taxon>Metazoa</taxon>
        <taxon>Ecdysozoa</taxon>
        <taxon>Arthropoda</taxon>
        <taxon>Hexapoda</taxon>
        <taxon>Insecta</taxon>
        <taxon>Pterygota</taxon>
        <taxon>Neoptera</taxon>
        <taxon>Endopterygota</taxon>
        <taxon>Coleoptera</taxon>
        <taxon>Polyphaga</taxon>
        <taxon>Scarabaeiformia</taxon>
        <taxon>Scarabaeidae</taxon>
        <taxon>Melolonthinae</taxon>
        <taxon>Holotrichia</taxon>
    </lineage>
</organism>
<protein>
    <submittedName>
        <fullName evidence="1">Metallopeptidase m28 family member</fullName>
    </submittedName>
</protein>
<dbReference type="EMBL" id="CM043016">
    <property type="protein sequence ID" value="KAI4467840.1"/>
    <property type="molecule type" value="Genomic_DNA"/>
</dbReference>
<keyword evidence="2" id="KW-1185">Reference proteome</keyword>
<dbReference type="Proteomes" id="UP001056778">
    <property type="component" value="Chromosome 2"/>
</dbReference>
<reference evidence="1" key="1">
    <citation type="submission" date="2022-04" db="EMBL/GenBank/DDBJ databases">
        <title>Chromosome-scale genome assembly of Holotrichia oblita Faldermann.</title>
        <authorList>
            <person name="Rongchong L."/>
        </authorList>
    </citation>
    <scope>NUCLEOTIDE SEQUENCE</scope>
    <source>
        <strain evidence="1">81SQS9</strain>
    </source>
</reference>
<sequence length="582" mass="66102">MQKVFSITLLQTAAFFVYAGTIIGIVIVLDNRLPVPVTLDNEAKNPESFVAERAHRNLQKLTENGSRIVGSYENEISAVNFLYNELKEIRELEDTYKNLDVDIQTVSGSYYLDFKPFGAYNTYSASDDGIMCVVMLEVIRKMCQWNGTLKYNLIFLFNGAEETPLHAAHGFITQHKWAKEVKAVINLEAAGSGGKAILFQSGPGHSWLLNYYSKVPHPYGQVAGEEIFQSNLIPSDTDFRLFRDYGGAAANGWKITYILVNVFPSMMLIYQTVVTLSLFIPITGRIGSDKNPDIIIGGIFAGLVIVISSFYIHFVTLMKKPFWLIYVLFATFLIHVIIAVSPLGFPYSGNPTSPTPQRFMIYHTSRTFQREGLVQQDSGYFVVNLDRRSPKSVMPYVRQFEKRVPLTEDCKNFLVCGLPLATPRMLATMETNTWIPAEKPVIEEDVLLHLNSKTFQGRNLLSYYFTATGPDHFNIYLSPKLNVRLLNTSFDSLVPENVPIWNERPIYFVNYVWGVSKAPLKFRIDLEVPENWNGTAIEIGVSGKYVHDSKNRYTVQFRSFLSDFPKWADIVRAVANFKSWEM</sequence>
<proteinExistence type="predicted"/>
<gene>
    <name evidence="1" type="ORF">MML48_2g00006434</name>
</gene>